<proteinExistence type="predicted"/>
<dbReference type="InterPro" id="IPR007487">
    <property type="entry name" value="ABC_transpt-TYRBP-like"/>
</dbReference>
<dbReference type="CDD" id="cd06325">
    <property type="entry name" value="PBP1_ABC_unchar_transporter"/>
    <property type="match status" value="1"/>
</dbReference>
<keyword evidence="2" id="KW-0732">Signal</keyword>
<keyword evidence="4" id="KW-1185">Reference proteome</keyword>
<dbReference type="InterPro" id="IPR028082">
    <property type="entry name" value="Peripla_BP_I"/>
</dbReference>
<gene>
    <name evidence="3" type="ORF">LKD32_09175</name>
</gene>
<accession>A0AAE3AQY4</accession>
<dbReference type="PROSITE" id="PS51257">
    <property type="entry name" value="PROKAR_LIPOPROTEIN"/>
    <property type="match status" value="1"/>
</dbReference>
<sequence length="374" mass="38858">MKKRNVKAVILATMAMAVLAGCSSSKNTETTTTSSEATSSAESKAEDGSSAESSSAGEDTGVAEIADGDFTVGIGQFAEHGSLDNCRIGFLQGLADEGIVEGKNLTVLYENAQADGGTASQIMDNFLAKKADLICAIATPIAQSAYSAVKKDGVPVIYTAVTDPVAAELANADGTPVGEITGTSDKLPVTQQLEMIRKVLPDAKTIGIMYSTSEINSVSAIEEYKEAAGDYGFEIVESGISSTADIPLAADNLVEKVDCITNLTDNTVVSSLPVILDKAGKKNIPVFGSEVEQVKIGCLAAMGLDYVSLGEQTGKMAAQVLKGEKKASEMNFEVIKEAAFYGNTKVAENLGITLPDELTESAAGLFDEISSTTK</sequence>
<dbReference type="Gene3D" id="3.40.50.2300">
    <property type="match status" value="2"/>
</dbReference>
<feature type="region of interest" description="Disordered" evidence="1">
    <location>
        <begin position="23"/>
        <end position="59"/>
    </location>
</feature>
<dbReference type="EMBL" id="JAJEPU010000024">
    <property type="protein sequence ID" value="MCC2165040.1"/>
    <property type="molecule type" value="Genomic_DNA"/>
</dbReference>
<feature type="chain" id="PRO_5041981674" evidence="2">
    <location>
        <begin position="21"/>
        <end position="374"/>
    </location>
</feature>
<comment type="caution">
    <text evidence="3">The sequence shown here is derived from an EMBL/GenBank/DDBJ whole genome shotgun (WGS) entry which is preliminary data.</text>
</comment>
<reference evidence="3" key="1">
    <citation type="submission" date="2021-10" db="EMBL/GenBank/DDBJ databases">
        <title>Anaerobic single-cell dispensing facilitates the cultivation of human gut bacteria.</title>
        <authorList>
            <person name="Afrizal A."/>
        </authorList>
    </citation>
    <scope>NUCLEOTIDE SEQUENCE</scope>
    <source>
        <strain evidence="3">CLA-AA-H274</strain>
    </source>
</reference>
<dbReference type="SUPFAM" id="SSF53822">
    <property type="entry name" value="Periplasmic binding protein-like I"/>
    <property type="match status" value="1"/>
</dbReference>
<dbReference type="RefSeq" id="WP_308451470.1">
    <property type="nucleotide sequence ID" value="NZ_JAJEPU010000024.1"/>
</dbReference>
<organism evidence="3 4">
    <name type="scientific">Brotaphodocola catenula</name>
    <dbReference type="NCBI Taxonomy" id="2885361"/>
    <lineage>
        <taxon>Bacteria</taxon>
        <taxon>Bacillati</taxon>
        <taxon>Bacillota</taxon>
        <taxon>Clostridia</taxon>
        <taxon>Lachnospirales</taxon>
        <taxon>Lachnospiraceae</taxon>
        <taxon>Brotaphodocola</taxon>
    </lineage>
</organism>
<dbReference type="Proteomes" id="UP001198962">
    <property type="component" value="Unassembled WGS sequence"/>
</dbReference>
<dbReference type="PANTHER" id="PTHR35271">
    <property type="entry name" value="ABC TRANSPORTER, SUBSTRATE-BINDING LIPOPROTEIN-RELATED"/>
    <property type="match status" value="1"/>
</dbReference>
<evidence type="ECO:0000256" key="1">
    <source>
        <dbReference type="SAM" id="MobiDB-lite"/>
    </source>
</evidence>
<name>A0AAE3AQY4_9FIRM</name>
<dbReference type="AlphaFoldDB" id="A0AAE3AQY4"/>
<evidence type="ECO:0000256" key="2">
    <source>
        <dbReference type="SAM" id="SignalP"/>
    </source>
</evidence>
<evidence type="ECO:0000313" key="4">
    <source>
        <dbReference type="Proteomes" id="UP001198962"/>
    </source>
</evidence>
<protein>
    <submittedName>
        <fullName evidence="3">ABC transporter substrate-binding protein</fullName>
    </submittedName>
</protein>
<feature type="signal peptide" evidence="2">
    <location>
        <begin position="1"/>
        <end position="20"/>
    </location>
</feature>
<dbReference type="PANTHER" id="PTHR35271:SF1">
    <property type="entry name" value="ABC TRANSPORTER, SUBSTRATE-BINDING LIPOPROTEIN"/>
    <property type="match status" value="1"/>
</dbReference>
<dbReference type="Pfam" id="PF04392">
    <property type="entry name" value="ABC_sub_bind"/>
    <property type="match status" value="1"/>
</dbReference>
<evidence type="ECO:0000313" key="3">
    <source>
        <dbReference type="EMBL" id="MCC2165040.1"/>
    </source>
</evidence>